<dbReference type="Gene3D" id="3.40.250.10">
    <property type="entry name" value="Rhodanese-like domain"/>
    <property type="match status" value="1"/>
</dbReference>
<dbReference type="CDD" id="cd00158">
    <property type="entry name" value="RHOD"/>
    <property type="match status" value="1"/>
</dbReference>
<dbReference type="PANTHER" id="PTHR43031">
    <property type="entry name" value="FAD-DEPENDENT OXIDOREDUCTASE"/>
    <property type="match status" value="1"/>
</dbReference>
<proteinExistence type="predicted"/>
<name>A0A382KRW6_9ZZZZ</name>
<dbReference type="SMART" id="SM00450">
    <property type="entry name" value="RHOD"/>
    <property type="match status" value="1"/>
</dbReference>
<dbReference type="EMBL" id="UINC01082353">
    <property type="protein sequence ID" value="SVC27046.1"/>
    <property type="molecule type" value="Genomic_DNA"/>
</dbReference>
<keyword evidence="1" id="KW-1133">Transmembrane helix</keyword>
<dbReference type="InterPro" id="IPR050229">
    <property type="entry name" value="GlpE_sulfurtransferase"/>
</dbReference>
<evidence type="ECO:0000259" key="2">
    <source>
        <dbReference type="PROSITE" id="PS50206"/>
    </source>
</evidence>
<evidence type="ECO:0000313" key="3">
    <source>
        <dbReference type="EMBL" id="SVC27046.1"/>
    </source>
</evidence>
<feature type="transmembrane region" description="Helical" evidence="1">
    <location>
        <begin position="12"/>
        <end position="28"/>
    </location>
</feature>
<dbReference type="Pfam" id="PF00581">
    <property type="entry name" value="Rhodanese"/>
    <property type="match status" value="1"/>
</dbReference>
<sequence>MVAQIFEFIGNHYILVSVFIFLLVAFIINEGKQGGAAITPNNLVNLVNREGAVIVDIRDNKEFGNGHIAGAVNMPFGTIDSRVGELHPYKEKPIVLVCKMGQHAGSIGKKLRAQGFEDVRRLSGGMAEWGANSLPVVK</sequence>
<dbReference type="InterPro" id="IPR036873">
    <property type="entry name" value="Rhodanese-like_dom_sf"/>
</dbReference>
<dbReference type="InterPro" id="IPR001763">
    <property type="entry name" value="Rhodanese-like_dom"/>
</dbReference>
<gene>
    <name evidence="3" type="ORF">METZ01_LOCUS279900</name>
</gene>
<accession>A0A382KRW6</accession>
<dbReference type="AlphaFoldDB" id="A0A382KRW6"/>
<dbReference type="PANTHER" id="PTHR43031:SF18">
    <property type="entry name" value="RHODANESE-RELATED SULFURTRANSFERASES"/>
    <property type="match status" value="1"/>
</dbReference>
<dbReference type="SUPFAM" id="SSF52821">
    <property type="entry name" value="Rhodanese/Cell cycle control phosphatase"/>
    <property type="match status" value="1"/>
</dbReference>
<organism evidence="3">
    <name type="scientific">marine metagenome</name>
    <dbReference type="NCBI Taxonomy" id="408172"/>
    <lineage>
        <taxon>unclassified sequences</taxon>
        <taxon>metagenomes</taxon>
        <taxon>ecological metagenomes</taxon>
    </lineage>
</organism>
<keyword evidence="1" id="KW-0472">Membrane</keyword>
<keyword evidence="1" id="KW-0812">Transmembrane</keyword>
<protein>
    <recommendedName>
        <fullName evidence="2">Rhodanese domain-containing protein</fullName>
    </recommendedName>
</protein>
<feature type="domain" description="Rhodanese" evidence="2">
    <location>
        <begin position="48"/>
        <end position="138"/>
    </location>
</feature>
<evidence type="ECO:0000256" key="1">
    <source>
        <dbReference type="SAM" id="Phobius"/>
    </source>
</evidence>
<reference evidence="3" key="1">
    <citation type="submission" date="2018-05" db="EMBL/GenBank/DDBJ databases">
        <authorList>
            <person name="Lanie J.A."/>
            <person name="Ng W.-L."/>
            <person name="Kazmierczak K.M."/>
            <person name="Andrzejewski T.M."/>
            <person name="Davidsen T.M."/>
            <person name="Wayne K.J."/>
            <person name="Tettelin H."/>
            <person name="Glass J.I."/>
            <person name="Rusch D."/>
            <person name="Podicherti R."/>
            <person name="Tsui H.-C.T."/>
            <person name="Winkler M.E."/>
        </authorList>
    </citation>
    <scope>NUCLEOTIDE SEQUENCE</scope>
</reference>
<dbReference type="PROSITE" id="PS50206">
    <property type="entry name" value="RHODANESE_3"/>
    <property type="match status" value="1"/>
</dbReference>